<dbReference type="GO" id="GO:0006506">
    <property type="term" value="P:GPI anchor biosynthetic process"/>
    <property type="evidence" value="ECO:0007669"/>
    <property type="project" value="TreeGrafter"/>
</dbReference>
<dbReference type="AlphaFoldDB" id="A0A1Y2C8U1"/>
<organism evidence="3 4">
    <name type="scientific">Rhizoclosmatium globosum</name>
    <dbReference type="NCBI Taxonomy" id="329046"/>
    <lineage>
        <taxon>Eukaryota</taxon>
        <taxon>Fungi</taxon>
        <taxon>Fungi incertae sedis</taxon>
        <taxon>Chytridiomycota</taxon>
        <taxon>Chytridiomycota incertae sedis</taxon>
        <taxon>Chytridiomycetes</taxon>
        <taxon>Chytridiales</taxon>
        <taxon>Chytriomycetaceae</taxon>
        <taxon>Rhizoclosmatium</taxon>
    </lineage>
</organism>
<dbReference type="GO" id="GO:0016020">
    <property type="term" value="C:membrane"/>
    <property type="evidence" value="ECO:0007669"/>
    <property type="project" value="GOC"/>
</dbReference>
<keyword evidence="2" id="KW-0472">Membrane</keyword>
<accession>A0A1Y2C8U1</accession>
<comment type="caution">
    <text evidence="3">The sequence shown here is derived from an EMBL/GenBank/DDBJ whole genome shotgun (WGS) entry which is preliminary data.</text>
</comment>
<dbReference type="OrthoDB" id="420606at2759"/>
<protein>
    <submittedName>
        <fullName evidence="3">Uncharacterized protein</fullName>
    </submittedName>
</protein>
<reference evidence="3 4" key="1">
    <citation type="submission" date="2016-07" db="EMBL/GenBank/DDBJ databases">
        <title>Pervasive Adenine N6-methylation of Active Genes in Fungi.</title>
        <authorList>
            <consortium name="DOE Joint Genome Institute"/>
            <person name="Mondo S.J."/>
            <person name="Dannebaum R.O."/>
            <person name="Kuo R.C."/>
            <person name="Labutti K."/>
            <person name="Haridas S."/>
            <person name="Kuo A."/>
            <person name="Salamov A."/>
            <person name="Ahrendt S.R."/>
            <person name="Lipzen A."/>
            <person name="Sullivan W."/>
            <person name="Andreopoulos W.B."/>
            <person name="Clum A."/>
            <person name="Lindquist E."/>
            <person name="Daum C."/>
            <person name="Ramamoorthy G.K."/>
            <person name="Gryganskyi A."/>
            <person name="Culley D."/>
            <person name="Magnuson J.K."/>
            <person name="James T.Y."/>
            <person name="O'Malley M.A."/>
            <person name="Stajich J.E."/>
            <person name="Spatafora J.W."/>
            <person name="Visel A."/>
            <person name="Grigoriev I.V."/>
        </authorList>
    </citation>
    <scope>NUCLEOTIDE SEQUENCE [LARGE SCALE GENOMIC DNA]</scope>
    <source>
        <strain evidence="3 4">JEL800</strain>
    </source>
</reference>
<evidence type="ECO:0000313" key="3">
    <source>
        <dbReference type="EMBL" id="ORY43438.1"/>
    </source>
</evidence>
<gene>
    <name evidence="3" type="ORF">BCR33DRAFT_261678</name>
</gene>
<sequence>MARTYRPIETEDDVPRPKPSYVSTLTIESWFYHIFSAGFLIHMIATTISFSSSTRPEFPNYKRFLRQSWIPNTLFDNSDVQYRGFRAGLLFLIPVSLIHVSLSNALQRWTTTHQSRIHPRIAFSLLFSILYFIVYNGLSGFLKILTVLVLSYTVVKNVAGYKWGPGIVWALGLGMLIGTKHFRVRSKFSPSYKRF</sequence>
<evidence type="ECO:0000313" key="4">
    <source>
        <dbReference type="Proteomes" id="UP000193642"/>
    </source>
</evidence>
<dbReference type="EMBL" id="MCGO01000025">
    <property type="protein sequence ID" value="ORY43438.1"/>
    <property type="molecule type" value="Genomic_DNA"/>
</dbReference>
<proteinExistence type="inferred from homology"/>
<dbReference type="InterPro" id="IPR051085">
    <property type="entry name" value="MB_O-acyltransferase"/>
</dbReference>
<feature type="transmembrane region" description="Helical" evidence="2">
    <location>
        <begin position="30"/>
        <end position="50"/>
    </location>
</feature>
<name>A0A1Y2C8U1_9FUNG</name>
<dbReference type="Proteomes" id="UP000193642">
    <property type="component" value="Unassembled WGS sequence"/>
</dbReference>
<keyword evidence="4" id="KW-1185">Reference proteome</keyword>
<feature type="transmembrane region" description="Helical" evidence="2">
    <location>
        <begin position="123"/>
        <end position="154"/>
    </location>
</feature>
<comment type="similarity">
    <text evidence="1">Belongs to the membrane-bound acyltransferase family.</text>
</comment>
<evidence type="ECO:0000256" key="1">
    <source>
        <dbReference type="ARBA" id="ARBA00010323"/>
    </source>
</evidence>
<dbReference type="GO" id="GO:0005783">
    <property type="term" value="C:endoplasmic reticulum"/>
    <property type="evidence" value="ECO:0007669"/>
    <property type="project" value="TreeGrafter"/>
</dbReference>
<dbReference type="GO" id="GO:0008374">
    <property type="term" value="F:O-acyltransferase activity"/>
    <property type="evidence" value="ECO:0007669"/>
    <property type="project" value="TreeGrafter"/>
</dbReference>
<dbReference type="PANTHER" id="PTHR13285:SF18">
    <property type="entry name" value="PROTEIN-CYSTEINE N-PALMITOYLTRANSFERASE RASP"/>
    <property type="match status" value="1"/>
</dbReference>
<evidence type="ECO:0000256" key="2">
    <source>
        <dbReference type="SAM" id="Phobius"/>
    </source>
</evidence>
<dbReference type="PANTHER" id="PTHR13285">
    <property type="entry name" value="ACYLTRANSFERASE"/>
    <property type="match status" value="1"/>
</dbReference>
<keyword evidence="2" id="KW-0812">Transmembrane</keyword>
<dbReference type="STRING" id="329046.A0A1Y2C8U1"/>
<feature type="transmembrane region" description="Helical" evidence="2">
    <location>
        <begin position="166"/>
        <end position="184"/>
    </location>
</feature>
<feature type="transmembrane region" description="Helical" evidence="2">
    <location>
        <begin position="84"/>
        <end position="102"/>
    </location>
</feature>
<keyword evidence="2" id="KW-1133">Transmembrane helix</keyword>